<evidence type="ECO:0008006" key="3">
    <source>
        <dbReference type="Google" id="ProtNLM"/>
    </source>
</evidence>
<dbReference type="OrthoDB" id="184858at2"/>
<evidence type="ECO:0000313" key="2">
    <source>
        <dbReference type="Proteomes" id="UP000235703"/>
    </source>
</evidence>
<name>A0A2N6PJ18_9MICO</name>
<organism evidence="1 2">
    <name type="scientific">Brevibacterium luteolum</name>
    <dbReference type="NCBI Taxonomy" id="199591"/>
    <lineage>
        <taxon>Bacteria</taxon>
        <taxon>Bacillati</taxon>
        <taxon>Actinomycetota</taxon>
        <taxon>Actinomycetes</taxon>
        <taxon>Micrococcales</taxon>
        <taxon>Brevibacteriaceae</taxon>
        <taxon>Brevibacterium</taxon>
    </lineage>
</organism>
<keyword evidence="2" id="KW-1185">Reference proteome</keyword>
<dbReference type="InterPro" id="IPR050583">
    <property type="entry name" value="Mycobacterial_A85_antigen"/>
</dbReference>
<gene>
    <name evidence="1" type="ORF">CJ198_05075</name>
</gene>
<sequence length="491" mass="54078">MIQRRHIMLSVGARAVRALTAARNRAGEFPGRNQTLTFLGPEPTGEDAARFHVREKRKLSRRLREFFVYSPALSRTVGLRVLLPGTPSEVADVIYLFHGSGDDFRSWTDLGAAERITAESPYLVVMPDAGAASYSTHAFGDTLLDWPKFHTGELVDFVTGRYSVNAERGGQILAGLSMGGYAAMKYAAWHPDRYCAAAAFSSPLDPLAAVPLMDIISLREGGEPRSLFGDPRRDKAEWLANSPLHLAENLAATDLWFTAGSGDPDPEEAEEHVDVLEASVSHHSESFHQRLSELGIRHMWTPRATGLHNWFAWQRELGEWLTALPQRLAAQGAAGRRSRGGGHVADGRAFTFITGLPVFSVHGWEVSISRRRAQLVTFGQVTTAGFTLNGAGTFRIRTPALYHPGEKYELRISSPLSASVSTLRADAQGRLDFTGRMAGALHDPIVPGRRTRHYRTWGQDEITHVTIAPCAPVPAESTAWKRRRGDADDQR</sequence>
<dbReference type="PANTHER" id="PTHR48098">
    <property type="entry name" value="ENTEROCHELIN ESTERASE-RELATED"/>
    <property type="match status" value="1"/>
</dbReference>
<comment type="caution">
    <text evidence="1">The sequence shown here is derived from an EMBL/GenBank/DDBJ whole genome shotgun (WGS) entry which is preliminary data.</text>
</comment>
<dbReference type="Pfam" id="PF00756">
    <property type="entry name" value="Esterase"/>
    <property type="match status" value="1"/>
</dbReference>
<dbReference type="Proteomes" id="UP000235703">
    <property type="component" value="Unassembled WGS sequence"/>
</dbReference>
<dbReference type="AlphaFoldDB" id="A0A2N6PJ18"/>
<dbReference type="InterPro" id="IPR000801">
    <property type="entry name" value="Esterase-like"/>
</dbReference>
<proteinExistence type="predicted"/>
<dbReference type="PANTHER" id="PTHR48098:SF1">
    <property type="entry name" value="DIACYLGLYCEROL ACYLTRANSFERASE_MYCOLYLTRANSFERASE AG85A"/>
    <property type="match status" value="1"/>
</dbReference>
<dbReference type="InterPro" id="IPR029058">
    <property type="entry name" value="AB_hydrolase_fold"/>
</dbReference>
<dbReference type="GO" id="GO:0016747">
    <property type="term" value="F:acyltransferase activity, transferring groups other than amino-acyl groups"/>
    <property type="evidence" value="ECO:0007669"/>
    <property type="project" value="TreeGrafter"/>
</dbReference>
<dbReference type="EMBL" id="PNFZ01000002">
    <property type="protein sequence ID" value="PMB98690.1"/>
    <property type="molecule type" value="Genomic_DNA"/>
</dbReference>
<dbReference type="SUPFAM" id="SSF53474">
    <property type="entry name" value="alpha/beta-Hydrolases"/>
    <property type="match status" value="1"/>
</dbReference>
<dbReference type="RefSeq" id="WP_102161386.1">
    <property type="nucleotide sequence ID" value="NZ_PNFZ01000002.1"/>
</dbReference>
<evidence type="ECO:0000313" key="1">
    <source>
        <dbReference type="EMBL" id="PMB98690.1"/>
    </source>
</evidence>
<dbReference type="Gene3D" id="3.40.50.1820">
    <property type="entry name" value="alpha/beta hydrolase"/>
    <property type="match status" value="1"/>
</dbReference>
<protein>
    <recommendedName>
        <fullName evidence="3">Esterase family protein</fullName>
    </recommendedName>
</protein>
<accession>A0A2N6PJ18</accession>
<reference evidence="1 2" key="1">
    <citation type="submission" date="2017-09" db="EMBL/GenBank/DDBJ databases">
        <title>Bacterial strain isolated from the female urinary microbiota.</title>
        <authorList>
            <person name="Thomas-White K."/>
            <person name="Kumar N."/>
            <person name="Forster S."/>
            <person name="Putonti C."/>
            <person name="Lawley T."/>
            <person name="Wolfe A.J."/>
        </authorList>
    </citation>
    <scope>NUCLEOTIDE SEQUENCE [LARGE SCALE GENOMIC DNA]</scope>
    <source>
        <strain evidence="1 2">UMB0680</strain>
    </source>
</reference>